<evidence type="ECO:0000313" key="4">
    <source>
        <dbReference type="Proteomes" id="UP000199345"/>
    </source>
</evidence>
<name>A0A1I0F200_9PROT</name>
<dbReference type="RefSeq" id="WP_090660844.1">
    <property type="nucleotide sequence ID" value="NZ_FOIA01000032.1"/>
</dbReference>
<dbReference type="Proteomes" id="UP000199345">
    <property type="component" value="Unassembled WGS sequence"/>
</dbReference>
<sequence>MAWKRFIPKNKLILRPSGDNKVTRELSPCITQTDETLRRQRAMGNIAMGQSHDHYEKEADQVADQIVAMKSADRSVPNSSIASSKSQGGGQPLTDEQRKYFEPRFGASLGHIRIHNYDRAQQQAYEVNARAFTTEHDIFFASGQYSQGTEEGKRLLAHELTHSLQQTGYRSDALNLRSQLRISSMSGERPVMQRKVDTWGGEWDTDRYTIHQSGQRRSADIKIRFKANNNVNAELIGLSQTVRSIHNKNPGFYINSDKFYKGLAIQSGDAITVNNATGETDEGTRIDRVKSYNNPIYPVDTRPSTSLDDPSTSTSWGQHGYHYTDATGPHHKDATLIDAPGIGSVDVSKDSAQVFETTAIATKGRQAGMYYGSVRWGWRTDSAGNFDKIPFAKVSNGVPSSTFMKAGELWNASKSSTGADTVDLPLVDVQVTTASITLNQGSVMPAISLPTGTRVEVLPGPRLQTTIRVVDGSHTGLVGEISDQDAANLRDERP</sequence>
<feature type="compositionally biased region" description="Polar residues" evidence="1">
    <location>
        <begin position="76"/>
        <end position="86"/>
    </location>
</feature>
<dbReference type="Pfam" id="PF13699">
    <property type="entry name" value="eCIS_core"/>
    <property type="match status" value="1"/>
</dbReference>
<gene>
    <name evidence="3" type="ORF">SAMN05216326_13226</name>
</gene>
<feature type="compositionally biased region" description="Low complexity" evidence="1">
    <location>
        <begin position="300"/>
        <end position="313"/>
    </location>
</feature>
<evidence type="ECO:0000256" key="1">
    <source>
        <dbReference type="SAM" id="MobiDB-lite"/>
    </source>
</evidence>
<protein>
    <recommendedName>
        <fullName evidence="2">eCIS core domain-containing protein</fullName>
    </recommendedName>
</protein>
<evidence type="ECO:0000313" key="3">
    <source>
        <dbReference type="EMBL" id="SET51906.1"/>
    </source>
</evidence>
<accession>A0A1I0F200</accession>
<organism evidence="3 4">
    <name type="scientific">Nitrosomonas marina</name>
    <dbReference type="NCBI Taxonomy" id="917"/>
    <lineage>
        <taxon>Bacteria</taxon>
        <taxon>Pseudomonadati</taxon>
        <taxon>Pseudomonadota</taxon>
        <taxon>Betaproteobacteria</taxon>
        <taxon>Nitrosomonadales</taxon>
        <taxon>Nitrosomonadaceae</taxon>
        <taxon>Nitrosomonas</taxon>
    </lineage>
</organism>
<feature type="domain" description="eCIS core" evidence="2">
    <location>
        <begin position="92"/>
        <end position="168"/>
    </location>
</feature>
<reference evidence="4" key="1">
    <citation type="submission" date="2016-10" db="EMBL/GenBank/DDBJ databases">
        <authorList>
            <person name="Varghese N."/>
            <person name="Submissions S."/>
        </authorList>
    </citation>
    <scope>NUCLEOTIDE SEQUENCE [LARGE SCALE GENOMIC DNA]</scope>
    <source>
        <strain evidence="4">Nm71</strain>
    </source>
</reference>
<proteinExistence type="predicted"/>
<dbReference type="AlphaFoldDB" id="A0A1I0F200"/>
<dbReference type="OrthoDB" id="7387101at2"/>
<dbReference type="EMBL" id="FOIA01000032">
    <property type="protein sequence ID" value="SET51906.1"/>
    <property type="molecule type" value="Genomic_DNA"/>
</dbReference>
<evidence type="ECO:0000259" key="2">
    <source>
        <dbReference type="Pfam" id="PF13699"/>
    </source>
</evidence>
<feature type="region of interest" description="Disordered" evidence="1">
    <location>
        <begin position="294"/>
        <end position="313"/>
    </location>
</feature>
<feature type="region of interest" description="Disordered" evidence="1">
    <location>
        <begin position="73"/>
        <end position="95"/>
    </location>
</feature>
<keyword evidence="4" id="KW-1185">Reference proteome</keyword>
<dbReference type="InterPro" id="IPR025295">
    <property type="entry name" value="eCIS_core_dom"/>
</dbReference>